<keyword evidence="2" id="KW-0472">Membrane</keyword>
<evidence type="ECO:0000259" key="3">
    <source>
        <dbReference type="Pfam" id="PF13632"/>
    </source>
</evidence>
<proteinExistence type="predicted"/>
<dbReference type="Pfam" id="PF13632">
    <property type="entry name" value="Glyco_trans_2_3"/>
    <property type="match status" value="1"/>
</dbReference>
<feature type="transmembrane region" description="Helical" evidence="2">
    <location>
        <begin position="798"/>
        <end position="817"/>
    </location>
</feature>
<feature type="compositionally biased region" description="Basic and acidic residues" evidence="1">
    <location>
        <begin position="166"/>
        <end position="181"/>
    </location>
</feature>
<feature type="region of interest" description="Disordered" evidence="1">
    <location>
        <begin position="152"/>
        <end position="183"/>
    </location>
</feature>
<accession>A0A316Z8R1</accession>
<evidence type="ECO:0000256" key="2">
    <source>
        <dbReference type="SAM" id="Phobius"/>
    </source>
</evidence>
<organism evidence="5 6">
    <name type="scientific">Tilletiopsis washingtonensis</name>
    <dbReference type="NCBI Taxonomy" id="58919"/>
    <lineage>
        <taxon>Eukaryota</taxon>
        <taxon>Fungi</taxon>
        <taxon>Dikarya</taxon>
        <taxon>Basidiomycota</taxon>
        <taxon>Ustilaginomycotina</taxon>
        <taxon>Exobasidiomycetes</taxon>
        <taxon>Entylomatales</taxon>
        <taxon>Entylomatales incertae sedis</taxon>
        <taxon>Tilletiopsis</taxon>
    </lineage>
</organism>
<sequence length="826" mass="92492">MAETLFRTGQRERLFSDNPAIWNGVALRLEKNRYVSCPSADPRLVPWLQSLCLLNCEASISMTSTVVAGICSTLPRFATEVVLTTVDRVQVVESIEELATCRKAQGACFVRKENRLIIFADKVHDLMPATRNMEAKMVKYVWERATGQAAPALGNMSSSASTKARSLNEKGEEIEDGHMTPDLEDGADIPERSTNLQAPLAHGLALGLNCLIISLMLRTLIMESLVDGNWMRMVIFSAAPFLFPITLFFCDNIIQNIFLVIAPIRHMSLNSRYYSGVAPRRITGVLPHVTIQMPVYKESLESVLIPTIESLKAAISTYELQGGTAEILVSEDGLQVVDEVERAARLDYYDRNQIAWVARPPHNSDGYMRAGRFKKASNLNFTCEISLAVERMLTEERPVDADTLESWSYADEASFYQWCLERAVQETHPKAEAAGNVRIGELILIIDCDTRVPEDCFLDAVSELHQSPDVAILQHCSGVMLVTKDNYFERCIGFFTRCINFAISYTVAAGDVAPFMGHNAFLRWSAIQEAAFIDPADGKRKVWCETTVSEDFDLSLRVLLKGYITRWATYSNNGFEEGVSLTAEDELNRWQKYAFGCSELVFKPIWKWYKGPLTGIYSRYMWSSAVPTHAKCSASSYIFSYYAIASALPISILSYCLSGWLLPELDLAYLPSWNVLFAVLIVFSAAGNLATIIAKFRATRQGLLEAFFEHIVWLPALCVFFSGISYSVLMAIFAHPLGINMTWGSTLKDLEESNFFVEVPGIFRRQWRPFLLCGSVIAGVIVCTTSAVPLIWRVTDPLIIFPCVWACAMHILYPIALNPALLRFSF</sequence>
<evidence type="ECO:0000259" key="4">
    <source>
        <dbReference type="Pfam" id="PF25550"/>
    </source>
</evidence>
<feature type="domain" description="DUF7928" evidence="4">
    <location>
        <begin position="1"/>
        <end position="148"/>
    </location>
</feature>
<feature type="compositionally biased region" description="Polar residues" evidence="1">
    <location>
        <begin position="155"/>
        <end position="165"/>
    </location>
</feature>
<feature type="transmembrane region" description="Helical" evidence="2">
    <location>
        <begin position="200"/>
        <end position="221"/>
    </location>
</feature>
<dbReference type="AlphaFoldDB" id="A0A316Z8R1"/>
<dbReference type="Gene3D" id="3.90.550.10">
    <property type="entry name" value="Spore Coat Polysaccharide Biosynthesis Protein SpsA, Chain A"/>
    <property type="match status" value="1"/>
</dbReference>
<keyword evidence="6" id="KW-1185">Reference proteome</keyword>
<gene>
    <name evidence="5" type="ORF">FA09DRAFT_334828</name>
</gene>
<dbReference type="EMBL" id="KZ819298">
    <property type="protein sequence ID" value="PWN96625.1"/>
    <property type="molecule type" value="Genomic_DNA"/>
</dbReference>
<dbReference type="STRING" id="58919.A0A316Z8R1"/>
<dbReference type="InterPro" id="IPR029044">
    <property type="entry name" value="Nucleotide-diphossugar_trans"/>
</dbReference>
<evidence type="ECO:0000256" key="1">
    <source>
        <dbReference type="SAM" id="MobiDB-lite"/>
    </source>
</evidence>
<feature type="domain" description="Glycosyltransferase 2-like" evidence="3">
    <location>
        <begin position="442"/>
        <end position="650"/>
    </location>
</feature>
<dbReference type="SUPFAM" id="SSF53448">
    <property type="entry name" value="Nucleotide-diphospho-sugar transferases"/>
    <property type="match status" value="1"/>
</dbReference>
<feature type="transmembrane region" description="Helical" evidence="2">
    <location>
        <begin position="674"/>
        <end position="693"/>
    </location>
</feature>
<evidence type="ECO:0000313" key="6">
    <source>
        <dbReference type="Proteomes" id="UP000245946"/>
    </source>
</evidence>
<keyword evidence="2" id="KW-0812">Transmembrane</keyword>
<name>A0A316Z8R1_9BASI</name>
<protein>
    <submittedName>
        <fullName evidence="5">Uncharacterized protein</fullName>
    </submittedName>
</protein>
<keyword evidence="2" id="KW-1133">Transmembrane helix</keyword>
<feature type="transmembrane region" description="Helical" evidence="2">
    <location>
        <begin position="770"/>
        <end position="792"/>
    </location>
</feature>
<reference evidence="5 6" key="1">
    <citation type="journal article" date="2018" name="Mol. Biol. Evol.">
        <title>Broad Genomic Sampling Reveals a Smut Pathogenic Ancestry of the Fungal Clade Ustilaginomycotina.</title>
        <authorList>
            <person name="Kijpornyongpan T."/>
            <person name="Mondo S.J."/>
            <person name="Barry K."/>
            <person name="Sandor L."/>
            <person name="Lee J."/>
            <person name="Lipzen A."/>
            <person name="Pangilinan J."/>
            <person name="LaButti K."/>
            <person name="Hainaut M."/>
            <person name="Henrissat B."/>
            <person name="Grigoriev I.V."/>
            <person name="Spatafora J.W."/>
            <person name="Aime M.C."/>
        </authorList>
    </citation>
    <scope>NUCLEOTIDE SEQUENCE [LARGE SCALE GENOMIC DNA]</scope>
    <source>
        <strain evidence="5 6">MCA 4186</strain>
    </source>
</reference>
<dbReference type="InterPro" id="IPR001173">
    <property type="entry name" value="Glyco_trans_2-like"/>
</dbReference>
<dbReference type="PANTHER" id="PTHR35408:SF3">
    <property type="entry name" value="GLYCOSYLTRANSFERASE 2-LIKE DOMAIN-CONTAINING PROTEIN"/>
    <property type="match status" value="1"/>
</dbReference>
<dbReference type="RefSeq" id="XP_025596904.1">
    <property type="nucleotide sequence ID" value="XM_025743747.1"/>
</dbReference>
<dbReference type="PANTHER" id="PTHR35408">
    <property type="entry name" value="CHROMOSOME 15, WHOLE GENOME SHOTGUN SEQUENCE"/>
    <property type="match status" value="1"/>
</dbReference>
<feature type="transmembrane region" description="Helical" evidence="2">
    <location>
        <begin position="639"/>
        <end position="662"/>
    </location>
</feature>
<dbReference type="Pfam" id="PF25550">
    <property type="entry name" value="DUF7928"/>
    <property type="match status" value="1"/>
</dbReference>
<evidence type="ECO:0000313" key="5">
    <source>
        <dbReference type="EMBL" id="PWN96625.1"/>
    </source>
</evidence>
<feature type="transmembrane region" description="Helical" evidence="2">
    <location>
        <begin position="713"/>
        <end position="734"/>
    </location>
</feature>
<dbReference type="OrthoDB" id="38531at2759"/>
<dbReference type="GeneID" id="37271291"/>
<dbReference type="InterPro" id="IPR057688">
    <property type="entry name" value="DUF7928"/>
</dbReference>
<dbReference type="Proteomes" id="UP000245946">
    <property type="component" value="Unassembled WGS sequence"/>
</dbReference>